<keyword evidence="2" id="KW-0472">Membrane</keyword>
<dbReference type="AlphaFoldDB" id="A0A7I8WEG0"/>
<comment type="caution">
    <text evidence="3">The sequence shown here is derived from an EMBL/GenBank/DDBJ whole genome shotgun (WGS) entry which is preliminary data.</text>
</comment>
<feature type="region of interest" description="Disordered" evidence="1">
    <location>
        <begin position="1"/>
        <end position="27"/>
    </location>
</feature>
<gene>
    <name evidence="3" type="ORF">DGYR_LOCUS13726</name>
</gene>
<proteinExistence type="predicted"/>
<feature type="transmembrane region" description="Helical" evidence="2">
    <location>
        <begin position="120"/>
        <end position="140"/>
    </location>
</feature>
<evidence type="ECO:0000256" key="2">
    <source>
        <dbReference type="SAM" id="Phobius"/>
    </source>
</evidence>
<protein>
    <submittedName>
        <fullName evidence="3">DgyrCDS14603</fullName>
    </submittedName>
</protein>
<sequence>MNALYPDETVPNLSHTHIGNKNERQDGRKVAAQSIRLKISNNLEEPQLDIERLSELLKLGIKEDVGKKGVQLQQVSDYMTNKLDQHSDQLNYAKQIGIDPAVTKSRRYFMAWTKKPLQTIINFLIPATTTGAIGMILYWIKMKGLHKNVTQRILNRFRKTNDIKSIEEGQPLRVVSSRKGQVIIANVEPSVE</sequence>
<evidence type="ECO:0000313" key="4">
    <source>
        <dbReference type="Proteomes" id="UP000549394"/>
    </source>
</evidence>
<reference evidence="3 4" key="1">
    <citation type="submission" date="2020-08" db="EMBL/GenBank/DDBJ databases">
        <authorList>
            <person name="Hejnol A."/>
        </authorList>
    </citation>
    <scope>NUCLEOTIDE SEQUENCE [LARGE SCALE GENOMIC DNA]</scope>
</reference>
<dbReference type="Proteomes" id="UP000549394">
    <property type="component" value="Unassembled WGS sequence"/>
</dbReference>
<evidence type="ECO:0000313" key="3">
    <source>
        <dbReference type="EMBL" id="CAD5126484.1"/>
    </source>
</evidence>
<organism evidence="3 4">
    <name type="scientific">Dimorphilus gyrociliatus</name>
    <dbReference type="NCBI Taxonomy" id="2664684"/>
    <lineage>
        <taxon>Eukaryota</taxon>
        <taxon>Metazoa</taxon>
        <taxon>Spiralia</taxon>
        <taxon>Lophotrochozoa</taxon>
        <taxon>Annelida</taxon>
        <taxon>Polychaeta</taxon>
        <taxon>Polychaeta incertae sedis</taxon>
        <taxon>Dinophilidae</taxon>
        <taxon>Dimorphilus</taxon>
    </lineage>
</organism>
<dbReference type="EMBL" id="CAJFCJ010000052">
    <property type="protein sequence ID" value="CAD5126484.1"/>
    <property type="molecule type" value="Genomic_DNA"/>
</dbReference>
<name>A0A7I8WEG0_9ANNE</name>
<accession>A0A7I8WEG0</accession>
<evidence type="ECO:0000256" key="1">
    <source>
        <dbReference type="SAM" id="MobiDB-lite"/>
    </source>
</evidence>
<keyword evidence="2" id="KW-1133">Transmembrane helix</keyword>
<keyword evidence="2" id="KW-0812">Transmembrane</keyword>
<keyword evidence="4" id="KW-1185">Reference proteome</keyword>